<evidence type="ECO:0000256" key="4">
    <source>
        <dbReference type="ARBA" id="ARBA00013531"/>
    </source>
</evidence>
<comment type="subunit">
    <text evidence="3">The main subunits of complex b-c1 are: cytochrome b, cytochrome c1 and the Rieske protein.</text>
</comment>
<dbReference type="GO" id="GO:0008121">
    <property type="term" value="F:quinol-cytochrome-c reductase activity"/>
    <property type="evidence" value="ECO:0007669"/>
    <property type="project" value="TreeGrafter"/>
</dbReference>
<feature type="transmembrane region" description="Helical" evidence="17">
    <location>
        <begin position="63"/>
        <end position="83"/>
    </location>
</feature>
<proteinExistence type="inferred from homology"/>
<dbReference type="GO" id="GO:0046872">
    <property type="term" value="F:metal ion binding"/>
    <property type="evidence" value="ECO:0007669"/>
    <property type="project" value="UniProtKB-UniRule"/>
</dbReference>
<dbReference type="SUPFAM" id="SSF81648">
    <property type="entry name" value="a domain/subunit of cytochrome bc1 complex (Ubiquinol-cytochrome c reductase)"/>
    <property type="match status" value="1"/>
</dbReference>
<dbReference type="EMBL" id="MW199169">
    <property type="protein sequence ID" value="QPN54250.1"/>
    <property type="molecule type" value="Genomic_DNA"/>
</dbReference>
<evidence type="ECO:0000256" key="2">
    <source>
        <dbReference type="ARBA" id="ARBA00004448"/>
    </source>
</evidence>
<name>A0A7T1HF18_9NEOP</name>
<keyword evidence="16 17" id="KW-0472">Membrane</keyword>
<organism evidence="20">
    <name type="scientific">Laemobothrion tinnunculi</name>
    <dbReference type="NCBI Taxonomy" id="1941263"/>
    <lineage>
        <taxon>Eukaryota</taxon>
        <taxon>Metazoa</taxon>
        <taxon>Ecdysozoa</taxon>
        <taxon>Arthropoda</taxon>
        <taxon>Hexapoda</taxon>
        <taxon>Insecta</taxon>
        <taxon>Pterygota</taxon>
        <taxon>Neoptera</taxon>
        <taxon>Paraneoptera</taxon>
        <taxon>Psocodea</taxon>
        <taxon>Troctomorpha</taxon>
        <taxon>Phthiraptera</taxon>
        <taxon>Amblycera</taxon>
        <taxon>Laemobothriidae</taxon>
        <taxon>Laemobothrion</taxon>
    </lineage>
</organism>
<keyword evidence="9 17" id="KW-0479">Metal-binding</keyword>
<dbReference type="InterPro" id="IPR005798">
    <property type="entry name" value="Cyt_b/b6_C"/>
</dbReference>
<dbReference type="GO" id="GO:0005743">
    <property type="term" value="C:mitochondrial inner membrane"/>
    <property type="evidence" value="ECO:0007669"/>
    <property type="project" value="UniProtKB-SubCell"/>
</dbReference>
<keyword evidence="7 17" id="KW-0679">Respiratory chain</keyword>
<dbReference type="Pfam" id="PF00032">
    <property type="entry name" value="Cytochrom_B_C"/>
    <property type="match status" value="1"/>
</dbReference>
<comment type="function">
    <text evidence="1 17">Component of the ubiquinol-cytochrome c reductase complex (complex III or cytochrome b-c1 complex) that is part of the mitochondrial respiratory chain. The b-c1 complex mediates electron transfer from ubiquinol to cytochrome c. Contributes to the generation of a proton gradient across the mitochondrial membrane that is then used for ATP synthesis.</text>
</comment>
<evidence type="ECO:0000256" key="9">
    <source>
        <dbReference type="ARBA" id="ARBA00022723"/>
    </source>
</evidence>
<evidence type="ECO:0000256" key="3">
    <source>
        <dbReference type="ARBA" id="ARBA00011649"/>
    </source>
</evidence>
<feature type="domain" description="Cytochrome b/b6 N-terminal region profile" evidence="18">
    <location>
        <begin position="1"/>
        <end position="194"/>
    </location>
</feature>
<evidence type="ECO:0000256" key="5">
    <source>
        <dbReference type="ARBA" id="ARBA00022448"/>
    </source>
</evidence>
<feature type="transmembrane region" description="Helical" evidence="17">
    <location>
        <begin position="273"/>
        <end position="292"/>
    </location>
</feature>
<dbReference type="PROSITE" id="PS51003">
    <property type="entry name" value="CYTB_CTER"/>
    <property type="match status" value="1"/>
</dbReference>
<dbReference type="PANTHER" id="PTHR19271:SF16">
    <property type="entry name" value="CYTOCHROME B"/>
    <property type="match status" value="1"/>
</dbReference>
<comment type="similarity">
    <text evidence="17">Belongs to the cytochrome b family.</text>
</comment>
<keyword evidence="6 17" id="KW-0349">Heme</keyword>
<keyword evidence="15 17" id="KW-0496">Mitochondrion</keyword>
<evidence type="ECO:0000256" key="11">
    <source>
        <dbReference type="ARBA" id="ARBA00022982"/>
    </source>
</evidence>
<evidence type="ECO:0000259" key="18">
    <source>
        <dbReference type="PROSITE" id="PS51002"/>
    </source>
</evidence>
<feature type="transmembrane region" description="Helical" evidence="17">
    <location>
        <begin position="98"/>
        <end position="118"/>
    </location>
</feature>
<feature type="transmembrane region" description="Helical" evidence="17">
    <location>
        <begin position="130"/>
        <end position="151"/>
    </location>
</feature>
<evidence type="ECO:0000256" key="10">
    <source>
        <dbReference type="ARBA" id="ARBA00022792"/>
    </source>
</evidence>
<keyword evidence="10" id="KW-0999">Mitochondrion inner membrane</keyword>
<keyword evidence="8 17" id="KW-0812">Transmembrane</keyword>
<reference evidence="20" key="1">
    <citation type="journal article" date="2020" name="Gene">
        <title>Structure, gene order, and nucleotide composition of mitochondrial genomes in parasitic lice from Amblycera.</title>
        <authorList>
            <person name="Sweet A.D."/>
            <person name="Johnson K.P."/>
            <person name="Cao Y."/>
            <person name="de Moya R.S."/>
            <person name="Skinner R.K."/>
            <person name="Tan M."/>
            <person name="Virrueta-Herrera S."/>
            <person name="Cameron S.L."/>
        </authorList>
    </citation>
    <scope>NUCLEOTIDE SEQUENCE</scope>
    <source>
        <strain evidence="20">Latin</strain>
    </source>
</reference>
<keyword evidence="14" id="KW-0830">Ubiquinone</keyword>
<evidence type="ECO:0000313" key="20">
    <source>
        <dbReference type="EMBL" id="QPN54250.1"/>
    </source>
</evidence>
<feature type="transmembrane region" description="Helical" evidence="17">
    <location>
        <begin position="20"/>
        <end position="42"/>
    </location>
</feature>
<dbReference type="GO" id="GO:0016491">
    <property type="term" value="F:oxidoreductase activity"/>
    <property type="evidence" value="ECO:0007669"/>
    <property type="project" value="UniProtKB-UniRule"/>
</dbReference>
<comment type="subcellular location">
    <subcellularLocation>
        <location evidence="2">Mitochondrion inner membrane</location>
        <topology evidence="2">Multi-pass membrane protein</topology>
    </subcellularLocation>
</comment>
<gene>
    <name evidence="20" type="primary">cob</name>
</gene>
<feature type="domain" description="Cytochrome b/b6 C-terminal region profile" evidence="19">
    <location>
        <begin position="195"/>
        <end position="349"/>
    </location>
</feature>
<evidence type="ECO:0000256" key="1">
    <source>
        <dbReference type="ARBA" id="ARBA00002566"/>
    </source>
</evidence>
<dbReference type="Gene3D" id="1.20.810.10">
    <property type="entry name" value="Cytochrome Bc1 Complex, Chain C"/>
    <property type="match status" value="1"/>
</dbReference>
<protein>
    <recommendedName>
        <fullName evidence="4 17">Cytochrome b</fullName>
    </recommendedName>
</protein>
<dbReference type="Pfam" id="PF00033">
    <property type="entry name" value="Cytochrome_B"/>
    <property type="match status" value="1"/>
</dbReference>
<dbReference type="InterPro" id="IPR016174">
    <property type="entry name" value="Di-haem_cyt_TM"/>
</dbReference>
<dbReference type="PROSITE" id="PS51002">
    <property type="entry name" value="CYTB_NTER"/>
    <property type="match status" value="1"/>
</dbReference>
<geneLocation type="mitochondrion" evidence="20"/>
<dbReference type="SUPFAM" id="SSF81342">
    <property type="entry name" value="Transmembrane di-heme cytochromes"/>
    <property type="match status" value="1"/>
</dbReference>
<sequence>MLNSILRLPTPTNLSYNWGFGSLLGIILTMQIISGLFLTFQYSPNVAFNQLLHIMQNMSSGWLIRYIHSNGASFFFIFLYFHIARGLFYKSFKMKQTWMLGVTIYLMVMITAFLGYILPWGQMSYWGATVITNLISSLPYIGNTCVIWFWGGYSISTFTISRFFSLHYILPFLILVMVILHLAYLHKSGSSNPLSLPLNSDKMNFHPLYTMKDSIGLIIPFFFLSMIVMVSPFIFMDSDNFEEANFMRTPPHIQPEWYFLFAYSILRSVPNKLGGVIMMMFSIFILYLLPFFPKQLTSIWYKLVCIIQFVVFIFLTWLGAMGVEFPYIFLGQLMSVLYFVNFIMLMLMS</sequence>
<dbReference type="CDD" id="cd00284">
    <property type="entry name" value="Cytochrome_b_N"/>
    <property type="match status" value="1"/>
</dbReference>
<dbReference type="GO" id="GO:0006122">
    <property type="term" value="P:mitochondrial electron transport, ubiquinol to cytochrome c"/>
    <property type="evidence" value="ECO:0007669"/>
    <property type="project" value="TreeGrafter"/>
</dbReference>
<keyword evidence="13 17" id="KW-0408">Iron</keyword>
<evidence type="ECO:0000256" key="17">
    <source>
        <dbReference type="RuleBase" id="RU362117"/>
    </source>
</evidence>
<dbReference type="InterPro" id="IPR048259">
    <property type="entry name" value="Cytochrome_b_N_euk/bac"/>
</dbReference>
<accession>A0A7T1HF18</accession>
<dbReference type="AlphaFoldDB" id="A0A7T1HF18"/>
<evidence type="ECO:0000256" key="16">
    <source>
        <dbReference type="ARBA" id="ARBA00023136"/>
    </source>
</evidence>
<evidence type="ECO:0000256" key="6">
    <source>
        <dbReference type="ARBA" id="ARBA00022617"/>
    </source>
</evidence>
<keyword evidence="5 17" id="KW-0813">Transport</keyword>
<keyword evidence="12 17" id="KW-1133">Transmembrane helix</keyword>
<evidence type="ECO:0000256" key="8">
    <source>
        <dbReference type="ARBA" id="ARBA00022692"/>
    </source>
</evidence>
<feature type="transmembrane region" description="Helical" evidence="17">
    <location>
        <begin position="299"/>
        <end position="319"/>
    </location>
</feature>
<evidence type="ECO:0000256" key="7">
    <source>
        <dbReference type="ARBA" id="ARBA00022660"/>
    </source>
</evidence>
<evidence type="ECO:0000259" key="19">
    <source>
        <dbReference type="PROSITE" id="PS51003"/>
    </source>
</evidence>
<feature type="transmembrane region" description="Helical" evidence="17">
    <location>
        <begin position="325"/>
        <end position="347"/>
    </location>
</feature>
<keyword evidence="11 17" id="KW-0249">Electron transport</keyword>
<evidence type="ECO:0000256" key="15">
    <source>
        <dbReference type="ARBA" id="ARBA00023128"/>
    </source>
</evidence>
<dbReference type="InterPro" id="IPR036150">
    <property type="entry name" value="Cyt_b/b6_C_sf"/>
</dbReference>
<evidence type="ECO:0000256" key="14">
    <source>
        <dbReference type="ARBA" id="ARBA00023075"/>
    </source>
</evidence>
<dbReference type="PANTHER" id="PTHR19271">
    <property type="entry name" value="CYTOCHROME B"/>
    <property type="match status" value="1"/>
</dbReference>
<dbReference type="InterPro" id="IPR027387">
    <property type="entry name" value="Cytb/b6-like_sf"/>
</dbReference>
<feature type="transmembrane region" description="Helical" evidence="17">
    <location>
        <begin position="163"/>
        <end position="185"/>
    </location>
</feature>
<comment type="cofactor">
    <cofactor evidence="17">
        <name>heme b</name>
        <dbReference type="ChEBI" id="CHEBI:60344"/>
    </cofactor>
    <text evidence="17">Binds 2 heme groups non-covalently.</text>
</comment>
<dbReference type="InterPro" id="IPR005797">
    <property type="entry name" value="Cyt_b/b6_N"/>
</dbReference>
<feature type="transmembrane region" description="Helical" evidence="17">
    <location>
        <begin position="215"/>
        <end position="235"/>
    </location>
</feature>
<evidence type="ECO:0000256" key="12">
    <source>
        <dbReference type="ARBA" id="ARBA00022989"/>
    </source>
</evidence>
<evidence type="ECO:0000256" key="13">
    <source>
        <dbReference type="ARBA" id="ARBA00023004"/>
    </source>
</evidence>